<sequence length="169" mass="17256">MSRRKDVIVCRKGVIGVDLNESTCLGGQEETVDAEKGADTCWNNDGQGVELLMLDVWLCLILQWACLLFLLVNCGKKDEDEEGGEGEGTEGGAPSAAPGTPEGAPASASPGAPDAAPKSSEDKSSASAPSGAPGAPGAPSTSGETPKEDAKAPSKADKVEEKKEEGEKK</sequence>
<feature type="compositionally biased region" description="Acidic residues" evidence="1">
    <location>
        <begin position="79"/>
        <end position="88"/>
    </location>
</feature>
<feature type="compositionally biased region" description="Low complexity" evidence="1">
    <location>
        <begin position="125"/>
        <end position="143"/>
    </location>
</feature>
<proteinExistence type="predicted"/>
<evidence type="ECO:0000313" key="3">
    <source>
        <dbReference type="Proteomes" id="UP000230423"/>
    </source>
</evidence>
<gene>
    <name evidence="2" type="ORF">TELCIR_00534</name>
</gene>
<feature type="compositionally biased region" description="Low complexity" evidence="1">
    <location>
        <begin position="92"/>
        <end position="118"/>
    </location>
</feature>
<dbReference type="EMBL" id="KZ345001">
    <property type="protein sequence ID" value="PIO77348.1"/>
    <property type="molecule type" value="Genomic_DNA"/>
</dbReference>
<organism evidence="2 3">
    <name type="scientific">Teladorsagia circumcincta</name>
    <name type="common">Brown stomach worm</name>
    <name type="synonym">Ostertagia circumcincta</name>
    <dbReference type="NCBI Taxonomy" id="45464"/>
    <lineage>
        <taxon>Eukaryota</taxon>
        <taxon>Metazoa</taxon>
        <taxon>Ecdysozoa</taxon>
        <taxon>Nematoda</taxon>
        <taxon>Chromadorea</taxon>
        <taxon>Rhabditida</taxon>
        <taxon>Rhabditina</taxon>
        <taxon>Rhabditomorpha</taxon>
        <taxon>Strongyloidea</taxon>
        <taxon>Trichostrongylidae</taxon>
        <taxon>Teladorsagia</taxon>
    </lineage>
</organism>
<dbReference type="Proteomes" id="UP000230423">
    <property type="component" value="Unassembled WGS sequence"/>
</dbReference>
<feature type="region of interest" description="Disordered" evidence="1">
    <location>
        <begin position="77"/>
        <end position="169"/>
    </location>
</feature>
<feature type="compositionally biased region" description="Basic and acidic residues" evidence="1">
    <location>
        <begin position="145"/>
        <end position="169"/>
    </location>
</feature>
<reference evidence="2 3" key="1">
    <citation type="submission" date="2015-09" db="EMBL/GenBank/DDBJ databases">
        <title>Draft genome of the parasitic nematode Teladorsagia circumcincta isolate WARC Sus (inbred).</title>
        <authorList>
            <person name="Mitreva M."/>
        </authorList>
    </citation>
    <scope>NUCLEOTIDE SEQUENCE [LARGE SCALE GENOMIC DNA]</scope>
    <source>
        <strain evidence="2 3">S</strain>
    </source>
</reference>
<protein>
    <submittedName>
        <fullName evidence="2">Uncharacterized protein</fullName>
    </submittedName>
</protein>
<dbReference type="AlphaFoldDB" id="A0A2G9V4I0"/>
<accession>A0A2G9V4I0</accession>
<evidence type="ECO:0000256" key="1">
    <source>
        <dbReference type="SAM" id="MobiDB-lite"/>
    </source>
</evidence>
<name>A0A2G9V4I0_TELCI</name>
<evidence type="ECO:0000313" key="2">
    <source>
        <dbReference type="EMBL" id="PIO77348.1"/>
    </source>
</evidence>
<keyword evidence="3" id="KW-1185">Reference proteome</keyword>